<sequence length="71" mass="8110">MHRVIVYPPDAEGTRMVRYDGVILGRAFRPSDIQEFLRAAGFPDVEDLDLSDPLFEWREIGPESWTDSSPS</sequence>
<keyword evidence="2" id="KW-1185">Reference proteome</keyword>
<organism evidence="1 2">
    <name type="scientific">Streptomyces filipinensis</name>
    <dbReference type="NCBI Taxonomy" id="66887"/>
    <lineage>
        <taxon>Bacteria</taxon>
        <taxon>Bacillati</taxon>
        <taxon>Actinomycetota</taxon>
        <taxon>Actinomycetes</taxon>
        <taxon>Kitasatosporales</taxon>
        <taxon>Streptomycetaceae</taxon>
        <taxon>Streptomyces</taxon>
    </lineage>
</organism>
<evidence type="ECO:0000313" key="1">
    <source>
        <dbReference type="EMBL" id="GGV30513.1"/>
    </source>
</evidence>
<gene>
    <name evidence="1" type="ORF">GCM10010260_83780</name>
</gene>
<comment type="caution">
    <text evidence="1">The sequence shown here is derived from an EMBL/GenBank/DDBJ whole genome shotgun (WGS) entry which is preliminary data.</text>
</comment>
<name>A0A918MFP3_9ACTN</name>
<evidence type="ECO:0000313" key="2">
    <source>
        <dbReference type="Proteomes" id="UP000618795"/>
    </source>
</evidence>
<protein>
    <submittedName>
        <fullName evidence="1">Uncharacterized protein</fullName>
    </submittedName>
</protein>
<proteinExistence type="predicted"/>
<dbReference type="EMBL" id="BMTD01000043">
    <property type="protein sequence ID" value="GGV30513.1"/>
    <property type="molecule type" value="Genomic_DNA"/>
</dbReference>
<accession>A0A918MFP3</accession>
<reference evidence="1" key="2">
    <citation type="submission" date="2020-09" db="EMBL/GenBank/DDBJ databases">
        <authorList>
            <person name="Sun Q."/>
            <person name="Ohkuma M."/>
        </authorList>
    </citation>
    <scope>NUCLEOTIDE SEQUENCE</scope>
    <source>
        <strain evidence="1">JCM 4369</strain>
    </source>
</reference>
<dbReference type="Proteomes" id="UP000618795">
    <property type="component" value="Unassembled WGS sequence"/>
</dbReference>
<reference evidence="1" key="1">
    <citation type="journal article" date="2014" name="Int. J. Syst. Evol. Microbiol.">
        <title>Complete genome sequence of Corynebacterium casei LMG S-19264T (=DSM 44701T), isolated from a smear-ripened cheese.</title>
        <authorList>
            <consortium name="US DOE Joint Genome Institute (JGI-PGF)"/>
            <person name="Walter F."/>
            <person name="Albersmeier A."/>
            <person name="Kalinowski J."/>
            <person name="Ruckert C."/>
        </authorList>
    </citation>
    <scope>NUCLEOTIDE SEQUENCE</scope>
    <source>
        <strain evidence="1">JCM 4369</strain>
    </source>
</reference>
<dbReference type="AlphaFoldDB" id="A0A918MFP3"/>